<protein>
    <submittedName>
        <fullName evidence="1">Uncharacterized protein</fullName>
    </submittedName>
</protein>
<proteinExistence type="predicted"/>
<organism evidence="1 2">
    <name type="scientific">Potamilus streckersoni</name>
    <dbReference type="NCBI Taxonomy" id="2493646"/>
    <lineage>
        <taxon>Eukaryota</taxon>
        <taxon>Metazoa</taxon>
        <taxon>Spiralia</taxon>
        <taxon>Lophotrochozoa</taxon>
        <taxon>Mollusca</taxon>
        <taxon>Bivalvia</taxon>
        <taxon>Autobranchia</taxon>
        <taxon>Heteroconchia</taxon>
        <taxon>Palaeoheterodonta</taxon>
        <taxon>Unionida</taxon>
        <taxon>Unionoidea</taxon>
        <taxon>Unionidae</taxon>
        <taxon>Ambleminae</taxon>
        <taxon>Lampsilini</taxon>
        <taxon>Potamilus</taxon>
    </lineage>
</organism>
<reference evidence="1" key="1">
    <citation type="journal article" date="2021" name="Genome Biol. Evol.">
        <title>A High-Quality Reference Genome for a Parasitic Bivalve with Doubly Uniparental Inheritance (Bivalvia: Unionida).</title>
        <authorList>
            <person name="Smith C.H."/>
        </authorList>
    </citation>
    <scope>NUCLEOTIDE SEQUENCE</scope>
    <source>
        <strain evidence="1">CHS0354</strain>
    </source>
</reference>
<accession>A0AAE0SYN4</accession>
<dbReference type="AlphaFoldDB" id="A0AAE0SYN4"/>
<gene>
    <name evidence="1" type="ORF">CHS0354_036786</name>
</gene>
<reference evidence="1" key="3">
    <citation type="submission" date="2023-05" db="EMBL/GenBank/DDBJ databases">
        <authorList>
            <person name="Smith C.H."/>
        </authorList>
    </citation>
    <scope>NUCLEOTIDE SEQUENCE</scope>
    <source>
        <strain evidence="1">CHS0354</strain>
        <tissue evidence="1">Mantle</tissue>
    </source>
</reference>
<evidence type="ECO:0000313" key="1">
    <source>
        <dbReference type="EMBL" id="KAK3600070.1"/>
    </source>
</evidence>
<evidence type="ECO:0000313" key="2">
    <source>
        <dbReference type="Proteomes" id="UP001195483"/>
    </source>
</evidence>
<dbReference type="Proteomes" id="UP001195483">
    <property type="component" value="Unassembled WGS sequence"/>
</dbReference>
<sequence length="149" mass="17038">MSDFITPNLSDTLAVIYALNLVPSIVEDQANAPDNTISVIKRVRKFALKILVVALQPSKGRNDQTSIWDEYAERYIINYNLGQTDCQIFGSKNFLLQDFDKSKVISLRLPRPKINSLGHKFNKSVDNKTRFNVKLVEATITPEIIYYDR</sequence>
<keyword evidence="2" id="KW-1185">Reference proteome</keyword>
<name>A0AAE0SYN4_9BIVA</name>
<reference evidence="1" key="2">
    <citation type="journal article" date="2021" name="Genome Biol. Evol.">
        <title>Developing a high-quality reference genome for a parasitic bivalve with doubly uniparental inheritance (Bivalvia: Unionida).</title>
        <authorList>
            <person name="Smith C.H."/>
        </authorList>
    </citation>
    <scope>NUCLEOTIDE SEQUENCE</scope>
    <source>
        <strain evidence="1">CHS0354</strain>
        <tissue evidence="1">Mantle</tissue>
    </source>
</reference>
<comment type="caution">
    <text evidence="1">The sequence shown here is derived from an EMBL/GenBank/DDBJ whole genome shotgun (WGS) entry which is preliminary data.</text>
</comment>
<dbReference type="EMBL" id="JAEAOA010002154">
    <property type="protein sequence ID" value="KAK3600070.1"/>
    <property type="molecule type" value="Genomic_DNA"/>
</dbReference>